<dbReference type="Proteomes" id="UP000617634">
    <property type="component" value="Unassembled WGS sequence"/>
</dbReference>
<dbReference type="InterPro" id="IPR047111">
    <property type="entry name" value="YbaP-like"/>
</dbReference>
<reference evidence="2" key="1">
    <citation type="submission" date="2020-11" db="EMBL/GenBank/DDBJ databases">
        <title>Novosphingobium aureum sp. nov., a marine bacterium isolated from sediment of a salt flat.</title>
        <authorList>
            <person name="Yoo Y."/>
            <person name="Kim J.-J."/>
        </authorList>
    </citation>
    <scope>NUCLEOTIDE SEQUENCE</scope>
    <source>
        <strain evidence="2">YJ-S2-02</strain>
    </source>
</reference>
<dbReference type="AlphaFoldDB" id="A0A931HBS1"/>
<dbReference type="PANTHER" id="PTHR40590">
    <property type="entry name" value="CYTOPLASMIC PROTEIN-RELATED"/>
    <property type="match status" value="1"/>
</dbReference>
<dbReference type="InterPro" id="IPR002816">
    <property type="entry name" value="TraB/PrgY/GumN_fam"/>
</dbReference>
<dbReference type="EMBL" id="JADZGI010000001">
    <property type="protein sequence ID" value="MBH0113115.1"/>
    <property type="molecule type" value="Genomic_DNA"/>
</dbReference>
<dbReference type="CDD" id="cd14789">
    <property type="entry name" value="Tiki"/>
    <property type="match status" value="1"/>
</dbReference>
<organism evidence="2 3">
    <name type="scientific">Novosphingobium aureum</name>
    <dbReference type="NCBI Taxonomy" id="2792964"/>
    <lineage>
        <taxon>Bacteria</taxon>
        <taxon>Pseudomonadati</taxon>
        <taxon>Pseudomonadota</taxon>
        <taxon>Alphaproteobacteria</taxon>
        <taxon>Sphingomonadales</taxon>
        <taxon>Sphingomonadaceae</taxon>
        <taxon>Novosphingobium</taxon>
    </lineage>
</organism>
<proteinExistence type="predicted"/>
<feature type="signal peptide" evidence="1">
    <location>
        <begin position="1"/>
        <end position="23"/>
    </location>
</feature>
<keyword evidence="3" id="KW-1185">Reference proteome</keyword>
<evidence type="ECO:0000313" key="3">
    <source>
        <dbReference type="Proteomes" id="UP000617634"/>
    </source>
</evidence>
<dbReference type="PANTHER" id="PTHR40590:SF1">
    <property type="entry name" value="CYTOPLASMIC PROTEIN"/>
    <property type="match status" value="1"/>
</dbReference>
<comment type="caution">
    <text evidence="2">The sequence shown here is derived from an EMBL/GenBank/DDBJ whole genome shotgun (WGS) entry which is preliminary data.</text>
</comment>
<dbReference type="Pfam" id="PF01963">
    <property type="entry name" value="TraB_PrgY_gumN"/>
    <property type="match status" value="1"/>
</dbReference>
<sequence>MKSRLIGGVACAISLFLSPSLSAREPTATPAQVEPGRPALWKVADEDTTIWLFGTIHILPKPVDWYQGPVASALDGAQTLVTEVPMNDDKAAQAAIMSKATREDGKTLRATLSDEGRADYEAALGQFGLPVAMFDGNDAWFAALMLTMLPLQLSGYDLENGIDRQVAAKASARGMANEAFETPEYQISLFDTLPAETQERYLAEVVDALPTMKDDIARMVEAWRTGKAEVLAELLNQQEDDPRIREVLLTERNRHWAQWLEKRLDEPGSVFVAVGAGHLAGEDSVQALLAAKGITAERVQ</sequence>
<evidence type="ECO:0000256" key="1">
    <source>
        <dbReference type="SAM" id="SignalP"/>
    </source>
</evidence>
<gene>
    <name evidence="2" type="ORF">I5E68_09175</name>
</gene>
<accession>A0A931HBS1</accession>
<feature type="chain" id="PRO_5038125765" evidence="1">
    <location>
        <begin position="24"/>
        <end position="300"/>
    </location>
</feature>
<protein>
    <submittedName>
        <fullName evidence="2">TraB/GumN family protein</fullName>
    </submittedName>
</protein>
<name>A0A931HBS1_9SPHN</name>
<keyword evidence="1" id="KW-0732">Signal</keyword>
<evidence type="ECO:0000313" key="2">
    <source>
        <dbReference type="EMBL" id="MBH0113115.1"/>
    </source>
</evidence>